<dbReference type="InterPro" id="IPR028082">
    <property type="entry name" value="Peripla_BP_I"/>
</dbReference>
<keyword evidence="2" id="KW-0732">Signal</keyword>
<feature type="compositionally biased region" description="Low complexity" evidence="3">
    <location>
        <begin position="1"/>
        <end position="21"/>
    </location>
</feature>
<evidence type="ECO:0000313" key="6">
    <source>
        <dbReference type="Proteomes" id="UP000032680"/>
    </source>
</evidence>
<dbReference type="InterPro" id="IPR028081">
    <property type="entry name" value="Leu-bd"/>
</dbReference>
<comment type="caution">
    <text evidence="5">The sequence shown here is derived from an EMBL/GenBank/DDBJ whole genome shotgun (WGS) entry which is preliminary data.</text>
</comment>
<organism evidence="5 6">
    <name type="scientific">Acidisphaera rubrifaciens HS-AP3</name>
    <dbReference type="NCBI Taxonomy" id="1231350"/>
    <lineage>
        <taxon>Bacteria</taxon>
        <taxon>Pseudomonadati</taxon>
        <taxon>Pseudomonadota</taxon>
        <taxon>Alphaproteobacteria</taxon>
        <taxon>Acetobacterales</taxon>
        <taxon>Acetobacteraceae</taxon>
        <taxon>Acidisphaera</taxon>
    </lineage>
</organism>
<dbReference type="Pfam" id="PF13458">
    <property type="entry name" value="Peripla_BP_6"/>
    <property type="match status" value="1"/>
</dbReference>
<reference evidence="5 6" key="1">
    <citation type="submission" date="2012-11" db="EMBL/GenBank/DDBJ databases">
        <title>Whole genome sequence of Acidisphaera rubrifaciens HS-AP3.</title>
        <authorList>
            <person name="Azuma Y."/>
            <person name="Higashiura N."/>
            <person name="Hirakawa H."/>
            <person name="Matsushita K."/>
        </authorList>
    </citation>
    <scope>NUCLEOTIDE SEQUENCE [LARGE SCALE GENOMIC DNA]</scope>
    <source>
        <strain evidence="5 6">HS-AP3</strain>
    </source>
</reference>
<sequence>MDTPTPSKDAAAPDAAEAAATGPRRRDVLVAGLATAGAVLARPAIVRAASETPVKVGFIEDESGNLSIYGVQKLHAAQLAVQEINDGYTLAGGPVGMGGLGSDGMYAPKAPLLTASGSKLDVIDAGGTPSQKGIVVSDDQEILVKSGEKGLLGRPVNLVSADGQSNNTLWQQLARRMIQQDQVDVLVAGFASAEREAIRPIVDQRKQLYFYTNQYEGGVADSHTFCTGAVCEQQVIPVMQYMVEKFGPKIFTIAANYNFGQLTASWVRSFAPVLKAKVIGEEFPPLEVSEFSSVIARVQQAKPDWVMTLLVGQNQSNYYPQAAAAGLHLPMASTINMAQGYEHKRFKPPSLANMHNAVNYMQEIPTKRNQDFVQRFYKMFPNDPYLGQMAQNTYFSIHLYAKAARLAGTTDQEKVRRTLEAGWTIEAPEGSVFLEPATHHATHYIRLAVANAKHEISFVREWPSIEPWWLQRLGVNLARTPEKKQYTPDDDPFFKMFK</sequence>
<accession>A0A0D6P6N2</accession>
<protein>
    <submittedName>
        <fullName evidence="5">ABC transporter urea permease</fullName>
    </submittedName>
</protein>
<gene>
    <name evidence="5" type="ORF">Asru_0283_06</name>
</gene>
<name>A0A0D6P6N2_9PROT</name>
<evidence type="ECO:0000256" key="3">
    <source>
        <dbReference type="SAM" id="MobiDB-lite"/>
    </source>
</evidence>
<dbReference type="OrthoDB" id="9802022at2"/>
<comment type="similarity">
    <text evidence="1">Belongs to the leucine-binding protein family.</text>
</comment>
<feature type="domain" description="Leucine-binding protein" evidence="4">
    <location>
        <begin position="53"/>
        <end position="453"/>
    </location>
</feature>
<dbReference type="RefSeq" id="WP_048861343.1">
    <property type="nucleotide sequence ID" value="NZ_BANB01000283.1"/>
</dbReference>
<dbReference type="PROSITE" id="PS51318">
    <property type="entry name" value="TAT"/>
    <property type="match status" value="1"/>
</dbReference>
<dbReference type="PANTHER" id="PTHR47628:SF1">
    <property type="entry name" value="ALIPHATIC AMIDASE EXPRESSION-REGULATING PROTEIN"/>
    <property type="match status" value="1"/>
</dbReference>
<dbReference type="InterPro" id="IPR006311">
    <property type="entry name" value="TAT_signal"/>
</dbReference>
<evidence type="ECO:0000256" key="2">
    <source>
        <dbReference type="ARBA" id="ARBA00022729"/>
    </source>
</evidence>
<evidence type="ECO:0000313" key="5">
    <source>
        <dbReference type="EMBL" id="GAN77317.1"/>
    </source>
</evidence>
<dbReference type="Gene3D" id="3.40.50.2300">
    <property type="match status" value="3"/>
</dbReference>
<dbReference type="SUPFAM" id="SSF53822">
    <property type="entry name" value="Periplasmic binding protein-like I"/>
    <property type="match status" value="2"/>
</dbReference>
<dbReference type="AlphaFoldDB" id="A0A0D6P6N2"/>
<dbReference type="PANTHER" id="PTHR47628">
    <property type="match status" value="1"/>
</dbReference>
<evidence type="ECO:0000259" key="4">
    <source>
        <dbReference type="Pfam" id="PF13458"/>
    </source>
</evidence>
<feature type="region of interest" description="Disordered" evidence="3">
    <location>
        <begin position="1"/>
        <end position="23"/>
    </location>
</feature>
<dbReference type="Proteomes" id="UP000032680">
    <property type="component" value="Unassembled WGS sequence"/>
</dbReference>
<dbReference type="EMBL" id="BANB01000283">
    <property type="protein sequence ID" value="GAN77317.1"/>
    <property type="molecule type" value="Genomic_DNA"/>
</dbReference>
<proteinExistence type="inferred from homology"/>
<keyword evidence="6" id="KW-1185">Reference proteome</keyword>
<evidence type="ECO:0000256" key="1">
    <source>
        <dbReference type="ARBA" id="ARBA00010062"/>
    </source>
</evidence>